<keyword evidence="1" id="KW-0997">Cell inner membrane</keyword>
<sequence length="161" mass="17143">MKPVAVKSAAWTPARVVATLGGIGYVRPAPGTWAAAFVLPLAWLGPLPCLGLAVLLMLAGFWAVRRLSREGAERDPGWVVVDEAAGQLLALAAIPAGAPWLWVVLAFALFRFFDILKWGPVGWADRRKGFFWVVVDDLIAGAMAAAALLALRAALLPEGLF</sequence>
<keyword evidence="1" id="KW-0378">Hydrolase</keyword>
<keyword evidence="1 2" id="KW-0812">Transmembrane</keyword>
<comment type="catalytic activity">
    <reaction evidence="1">
        <text>a 1,2-diacyl-sn-glycero-3-phospho-(1'-sn-glycero-3'-phosphate) + H2O = a 1,2-diacyl-sn-glycero-3-phospho-(1'-sn-glycerol) + phosphate</text>
        <dbReference type="Rhea" id="RHEA:33751"/>
        <dbReference type="ChEBI" id="CHEBI:15377"/>
        <dbReference type="ChEBI" id="CHEBI:43474"/>
        <dbReference type="ChEBI" id="CHEBI:60110"/>
        <dbReference type="ChEBI" id="CHEBI:64716"/>
        <dbReference type="EC" id="3.1.3.27"/>
    </reaction>
</comment>
<feature type="transmembrane region" description="Helical" evidence="2">
    <location>
        <begin position="130"/>
        <end position="151"/>
    </location>
</feature>
<name>A0ABN1FDC1_9PROT</name>
<gene>
    <name evidence="4" type="ORF">GCM10009416_28610</name>
</gene>
<proteinExistence type="predicted"/>
<dbReference type="PANTHER" id="PTHR36305">
    <property type="entry name" value="PHOSPHATIDYLGLYCEROPHOSPHATASE A"/>
    <property type="match status" value="1"/>
</dbReference>
<dbReference type="Pfam" id="PF04608">
    <property type="entry name" value="PgpA"/>
    <property type="match status" value="1"/>
</dbReference>
<keyword evidence="1" id="KW-0460">Magnesium</keyword>
<keyword evidence="1 2" id="KW-0472">Membrane</keyword>
<evidence type="ECO:0000259" key="3">
    <source>
        <dbReference type="Pfam" id="PF04608"/>
    </source>
</evidence>
<keyword evidence="1" id="KW-0479">Metal-binding</keyword>
<dbReference type="SUPFAM" id="SSF101307">
    <property type="entry name" value="YutG-like"/>
    <property type="match status" value="1"/>
</dbReference>
<protein>
    <recommendedName>
        <fullName evidence="1">Phosphatidylglycerophosphatase A</fullName>
        <ecNumber evidence="1">3.1.3.27</ecNumber>
    </recommendedName>
    <alternativeName>
        <fullName evidence="1">Phosphatidylglycerolphosphate phosphatase A</fullName>
    </alternativeName>
</protein>
<keyword evidence="1" id="KW-1003">Cell membrane</keyword>
<keyword evidence="5" id="KW-1185">Reference proteome</keyword>
<comment type="function">
    <text evidence="1">Lipid phosphatase which dephosphorylates phosphatidylglycerophosphate (PGP) to phosphatidylglycerol (PG).</text>
</comment>
<evidence type="ECO:0000256" key="2">
    <source>
        <dbReference type="SAM" id="Phobius"/>
    </source>
</evidence>
<keyword evidence="1" id="KW-1208">Phospholipid metabolism</keyword>
<evidence type="ECO:0000256" key="1">
    <source>
        <dbReference type="PIRNR" id="PIRNR006162"/>
    </source>
</evidence>
<evidence type="ECO:0000313" key="4">
    <source>
        <dbReference type="EMBL" id="GAA0588492.1"/>
    </source>
</evidence>
<dbReference type="InterPro" id="IPR026037">
    <property type="entry name" value="PgpA"/>
</dbReference>
<accession>A0ABN1FDC1</accession>
<keyword evidence="1" id="KW-0442">Lipid degradation</keyword>
<dbReference type="PANTHER" id="PTHR36305:SF1">
    <property type="entry name" value="PHOSPHATIDYLGLYCEROPHOSPHATASE A"/>
    <property type="match status" value="1"/>
</dbReference>
<dbReference type="Proteomes" id="UP001501588">
    <property type="component" value="Unassembled WGS sequence"/>
</dbReference>
<dbReference type="EMBL" id="BAAAFZ010000045">
    <property type="protein sequence ID" value="GAA0588492.1"/>
    <property type="molecule type" value="Genomic_DNA"/>
</dbReference>
<reference evidence="4 5" key="1">
    <citation type="journal article" date="2019" name="Int. J. Syst. Evol. Microbiol.">
        <title>The Global Catalogue of Microorganisms (GCM) 10K type strain sequencing project: providing services to taxonomists for standard genome sequencing and annotation.</title>
        <authorList>
            <consortium name="The Broad Institute Genomics Platform"/>
            <consortium name="The Broad Institute Genome Sequencing Center for Infectious Disease"/>
            <person name="Wu L."/>
            <person name="Ma J."/>
        </authorList>
    </citation>
    <scope>NUCLEOTIDE SEQUENCE [LARGE SCALE GENOMIC DNA]</scope>
    <source>
        <strain evidence="4 5">JCM 9933</strain>
    </source>
</reference>
<evidence type="ECO:0000313" key="5">
    <source>
        <dbReference type="Proteomes" id="UP001501588"/>
    </source>
</evidence>
<dbReference type="PIRSF" id="PIRSF006162">
    <property type="entry name" value="PgpA"/>
    <property type="match status" value="1"/>
</dbReference>
<keyword evidence="1" id="KW-0595">Phospholipid degradation</keyword>
<keyword evidence="2" id="KW-1133">Transmembrane helix</keyword>
<feature type="transmembrane region" description="Helical" evidence="2">
    <location>
        <begin position="41"/>
        <end position="64"/>
    </location>
</feature>
<comment type="subcellular location">
    <subcellularLocation>
        <location evidence="1">Cell inner membrane</location>
        <topology evidence="1">Multi-pass membrane protein</topology>
    </subcellularLocation>
</comment>
<comment type="caution">
    <text evidence="4">The sequence shown here is derived from an EMBL/GenBank/DDBJ whole genome shotgun (WGS) entry which is preliminary data.</text>
</comment>
<dbReference type="InterPro" id="IPR007686">
    <property type="entry name" value="YutG/PgpA"/>
</dbReference>
<comment type="cofactor">
    <cofactor evidence="1">
        <name>Mg(2+)</name>
        <dbReference type="ChEBI" id="CHEBI:18420"/>
    </cofactor>
</comment>
<keyword evidence="1" id="KW-0443">Lipid metabolism</keyword>
<organism evidence="4 5">
    <name type="scientific">Craurococcus roseus</name>
    <dbReference type="NCBI Taxonomy" id="77585"/>
    <lineage>
        <taxon>Bacteria</taxon>
        <taxon>Pseudomonadati</taxon>
        <taxon>Pseudomonadota</taxon>
        <taxon>Alphaproteobacteria</taxon>
        <taxon>Acetobacterales</taxon>
        <taxon>Acetobacteraceae</taxon>
        <taxon>Craurococcus</taxon>
    </lineage>
</organism>
<comment type="pathway">
    <text evidence="1">Phospholipid metabolism; phosphatidylglycerol biosynthesis; phosphatidylglycerol from CDP-diacylglycerol: step 2/2.</text>
</comment>
<feature type="transmembrane region" description="Helical" evidence="2">
    <location>
        <begin position="85"/>
        <end position="110"/>
    </location>
</feature>
<dbReference type="EC" id="3.1.3.27" evidence="1"/>
<feature type="domain" description="YutG/PgpA" evidence="3">
    <location>
        <begin position="16"/>
        <end position="151"/>
    </location>
</feature>
<dbReference type="InterPro" id="IPR036681">
    <property type="entry name" value="PgpA-like_sf"/>
</dbReference>
<dbReference type="CDD" id="cd06971">
    <property type="entry name" value="PgpA"/>
    <property type="match status" value="1"/>
</dbReference>